<dbReference type="InterPro" id="IPR020565">
    <property type="entry name" value="ImidazoleglycerP_deHydtase_CS"/>
</dbReference>
<proteinExistence type="predicted"/>
<dbReference type="AlphaFoldDB" id="A0B9I1"/>
<dbReference type="FunFam" id="3.30.230.40:FF:000001">
    <property type="entry name" value="Imidazoleglycerol-phosphate dehydratase HisB"/>
    <property type="match status" value="1"/>
</dbReference>
<dbReference type="InterPro" id="IPR020568">
    <property type="entry name" value="Ribosomal_Su5_D2-typ_SF"/>
</dbReference>
<dbReference type="GeneID" id="4461913"/>
<dbReference type="InterPro" id="IPR000807">
    <property type="entry name" value="ImidazoleglycerolP_deHydtase"/>
</dbReference>
<dbReference type="Proteomes" id="UP000000674">
    <property type="component" value="Chromosome"/>
</dbReference>
<reference evidence="6 7" key="1">
    <citation type="submission" date="2006-10" db="EMBL/GenBank/DDBJ databases">
        <title>Complete sequence of Methanosaeta thermophila PT.</title>
        <authorList>
            <consortium name="US DOE Joint Genome Institute"/>
            <person name="Copeland A."/>
            <person name="Lucas S."/>
            <person name="Lapidus A."/>
            <person name="Barry K."/>
            <person name="Detter J.C."/>
            <person name="Glavina del Rio T."/>
            <person name="Hammon N."/>
            <person name="Israni S."/>
            <person name="Pitluck S."/>
            <person name="Chain P."/>
            <person name="Malfatti S."/>
            <person name="Shin M."/>
            <person name="Vergez L."/>
            <person name="Schmutz J."/>
            <person name="Larimer F."/>
            <person name="Land M."/>
            <person name="Hauser L."/>
            <person name="Kyrpides N."/>
            <person name="Kim E."/>
            <person name="Smith K.S."/>
            <person name="Ingram-Smith C."/>
            <person name="Richardson P."/>
        </authorList>
    </citation>
    <scope>NUCLEOTIDE SEQUENCE [LARGE SCALE GENOMIC DNA]</scope>
    <source>
        <strain evidence="7">DSM 6194 / JCM 14653 / NBRC 101360 / PT</strain>
    </source>
</reference>
<keyword evidence="5 6" id="KW-0456">Lyase</keyword>
<dbReference type="RefSeq" id="WP_011696734.1">
    <property type="nucleotide sequence ID" value="NC_008553.1"/>
</dbReference>
<dbReference type="PROSITE" id="PS00955">
    <property type="entry name" value="IGP_DEHYDRATASE_2"/>
    <property type="match status" value="1"/>
</dbReference>
<dbReference type="OrthoDB" id="103579at2157"/>
<dbReference type="STRING" id="349307.Mthe_1585"/>
<keyword evidence="3" id="KW-0028">Amino-acid biosynthesis</keyword>
<gene>
    <name evidence="6" type="ordered locus">Mthe_1585</name>
</gene>
<dbReference type="Gene3D" id="3.30.230.40">
    <property type="entry name" value="Imidazole glycerol phosphate dehydratase, domain 1"/>
    <property type="match status" value="2"/>
</dbReference>
<dbReference type="KEGG" id="mtp:Mthe_1585"/>
<evidence type="ECO:0000256" key="4">
    <source>
        <dbReference type="ARBA" id="ARBA00023102"/>
    </source>
</evidence>
<dbReference type="HOGENOM" id="CLU_044308_2_0_2"/>
<evidence type="ECO:0000313" key="6">
    <source>
        <dbReference type="EMBL" id="ABK15355.1"/>
    </source>
</evidence>
<dbReference type="UniPathway" id="UPA00031">
    <property type="reaction ID" value="UER00011"/>
</dbReference>
<accession>A0B9I1</accession>
<protein>
    <recommendedName>
        <fullName evidence="2">Imidazoleglycerol-phosphate dehydratase</fullName>
    </recommendedName>
</protein>
<dbReference type="InterPro" id="IPR038494">
    <property type="entry name" value="IGPD_sf"/>
</dbReference>
<organism evidence="6 7">
    <name type="scientific">Methanothrix thermoacetophila (strain DSM 6194 / JCM 14653 / NBRC 101360 / PT)</name>
    <name type="common">Methanosaeta thermophila</name>
    <dbReference type="NCBI Taxonomy" id="349307"/>
    <lineage>
        <taxon>Archaea</taxon>
        <taxon>Methanobacteriati</taxon>
        <taxon>Methanobacteriota</taxon>
        <taxon>Stenosarchaea group</taxon>
        <taxon>Methanomicrobia</taxon>
        <taxon>Methanotrichales</taxon>
        <taxon>Methanotrichaceae</taxon>
        <taxon>Methanothrix</taxon>
    </lineage>
</organism>
<dbReference type="Pfam" id="PF00475">
    <property type="entry name" value="IGPD"/>
    <property type="match status" value="1"/>
</dbReference>
<evidence type="ECO:0000256" key="1">
    <source>
        <dbReference type="ARBA" id="ARBA00005047"/>
    </source>
</evidence>
<keyword evidence="4" id="KW-0368">Histidine biosynthesis</keyword>
<name>A0B9I1_METTP</name>
<dbReference type="EMBL" id="CP000477">
    <property type="protein sequence ID" value="ABK15355.1"/>
    <property type="molecule type" value="Genomic_DNA"/>
</dbReference>
<dbReference type="SUPFAM" id="SSF54211">
    <property type="entry name" value="Ribosomal protein S5 domain 2-like"/>
    <property type="match status" value="2"/>
</dbReference>
<evidence type="ECO:0000256" key="3">
    <source>
        <dbReference type="ARBA" id="ARBA00022605"/>
    </source>
</evidence>
<sequence>MRRGRSEISEMGAFAAVEMNLDGSGAATASTGSGFMDHMLNSMAKLGSIDIRASAGGNSLYRYSLLGSAIGASLDQTLGDRSGIRRYGFAAIPMDDALAEVALDLGGRAYLVMRGSFNGERIGDLNTFEIKAVLMGITDRGRLTLHVRFYGENDHHIAESIFKALGLAIRNAVEPGAAGVLSTKGVI</sequence>
<evidence type="ECO:0000313" key="7">
    <source>
        <dbReference type="Proteomes" id="UP000000674"/>
    </source>
</evidence>
<dbReference type="PANTHER" id="PTHR23133">
    <property type="entry name" value="IMIDAZOLEGLYCEROL-PHOSPHATE DEHYDRATASE HIS7"/>
    <property type="match status" value="1"/>
</dbReference>
<evidence type="ECO:0000256" key="5">
    <source>
        <dbReference type="ARBA" id="ARBA00023239"/>
    </source>
</evidence>
<dbReference type="PANTHER" id="PTHR23133:SF2">
    <property type="entry name" value="IMIDAZOLEGLYCEROL-PHOSPHATE DEHYDRATASE"/>
    <property type="match status" value="1"/>
</dbReference>
<dbReference type="GO" id="GO:0004424">
    <property type="term" value="F:imidazoleglycerol-phosphate dehydratase activity"/>
    <property type="evidence" value="ECO:0007669"/>
    <property type="project" value="InterPro"/>
</dbReference>
<keyword evidence="7" id="KW-1185">Reference proteome</keyword>
<comment type="pathway">
    <text evidence="1">Amino-acid biosynthesis; L-histidine biosynthesis; L-histidine from 5-phospho-alpha-D-ribose 1-diphosphate: step 6/9.</text>
</comment>
<evidence type="ECO:0000256" key="2">
    <source>
        <dbReference type="ARBA" id="ARBA00016664"/>
    </source>
</evidence>
<dbReference type="GO" id="GO:0000105">
    <property type="term" value="P:L-histidine biosynthetic process"/>
    <property type="evidence" value="ECO:0007669"/>
    <property type="project" value="UniProtKB-UniPathway"/>
</dbReference>